<evidence type="ECO:0000313" key="2">
    <source>
        <dbReference type="Proteomes" id="UP001164929"/>
    </source>
</evidence>
<evidence type="ECO:0000313" key="1">
    <source>
        <dbReference type="EMBL" id="KAJ6982813.1"/>
    </source>
</evidence>
<dbReference type="EMBL" id="JAQIZT010000010">
    <property type="protein sequence ID" value="KAJ6982813.1"/>
    <property type="molecule type" value="Genomic_DNA"/>
</dbReference>
<organism evidence="1 2">
    <name type="scientific">Populus alba x Populus x berolinensis</name>
    <dbReference type="NCBI Taxonomy" id="444605"/>
    <lineage>
        <taxon>Eukaryota</taxon>
        <taxon>Viridiplantae</taxon>
        <taxon>Streptophyta</taxon>
        <taxon>Embryophyta</taxon>
        <taxon>Tracheophyta</taxon>
        <taxon>Spermatophyta</taxon>
        <taxon>Magnoliopsida</taxon>
        <taxon>eudicotyledons</taxon>
        <taxon>Gunneridae</taxon>
        <taxon>Pentapetalae</taxon>
        <taxon>rosids</taxon>
        <taxon>fabids</taxon>
        <taxon>Malpighiales</taxon>
        <taxon>Salicaceae</taxon>
        <taxon>Saliceae</taxon>
        <taxon>Populus</taxon>
    </lineage>
</organism>
<gene>
    <name evidence="1" type="ORF">NC653_025808</name>
</gene>
<dbReference type="AlphaFoldDB" id="A0AAD6MC53"/>
<keyword evidence="2" id="KW-1185">Reference proteome</keyword>
<dbReference type="Proteomes" id="UP001164929">
    <property type="component" value="Chromosome 10"/>
</dbReference>
<sequence>MDRQLAEFNQMVVSNLFYLRSTESFRGKWMLNS</sequence>
<accession>A0AAD6MC53</accession>
<comment type="caution">
    <text evidence="1">The sequence shown here is derived from an EMBL/GenBank/DDBJ whole genome shotgun (WGS) entry which is preliminary data.</text>
</comment>
<reference evidence="1" key="1">
    <citation type="journal article" date="2023" name="Mol. Ecol. Resour.">
        <title>Chromosome-level genome assembly of a triploid poplar Populus alba 'Berolinensis'.</title>
        <authorList>
            <person name="Chen S."/>
            <person name="Yu Y."/>
            <person name="Wang X."/>
            <person name="Wang S."/>
            <person name="Zhang T."/>
            <person name="Zhou Y."/>
            <person name="He R."/>
            <person name="Meng N."/>
            <person name="Wang Y."/>
            <person name="Liu W."/>
            <person name="Liu Z."/>
            <person name="Liu J."/>
            <person name="Guo Q."/>
            <person name="Huang H."/>
            <person name="Sederoff R.R."/>
            <person name="Wang G."/>
            <person name="Qu G."/>
            <person name="Chen S."/>
        </authorList>
    </citation>
    <scope>NUCLEOTIDE SEQUENCE</scope>
    <source>
        <tissue evidence="1">Leaves</tissue>
    </source>
</reference>
<name>A0AAD6MC53_9ROSI</name>
<protein>
    <submittedName>
        <fullName evidence="1">Uncharacterized protein</fullName>
    </submittedName>
</protein>
<proteinExistence type="predicted"/>